<reference evidence="2 3" key="1">
    <citation type="submission" date="2024-01" db="EMBL/GenBank/DDBJ databases">
        <title>Genome assemblies of Stephania.</title>
        <authorList>
            <person name="Yang L."/>
        </authorList>
    </citation>
    <scope>NUCLEOTIDE SEQUENCE [LARGE SCALE GENOMIC DNA]</scope>
    <source>
        <strain evidence="2">JXDWG</strain>
        <tissue evidence="2">Leaf</tissue>
    </source>
</reference>
<sequence>MTFNGGLQSKIHLNPLRRRASSKSQRLVHCCCLVGDRSVQQRATAPLLYAIHRAAAAPPPLSLAGAAAGTEPLSVGATATTTAATAGAAPPLPLLGHAAARRRPSRATSRGLRASPRAAVACRPRPRVIRRRDQLAFWTPRLAGATVRGPHVAANRHPRRWSAAAGAPP</sequence>
<feature type="compositionally biased region" description="Low complexity" evidence="1">
    <location>
        <begin position="84"/>
        <end position="98"/>
    </location>
</feature>
<name>A0AAP0Q3P2_9MAGN</name>
<dbReference type="AlphaFoldDB" id="A0AAP0Q3P2"/>
<organism evidence="2 3">
    <name type="scientific">Stephania cephalantha</name>
    <dbReference type="NCBI Taxonomy" id="152367"/>
    <lineage>
        <taxon>Eukaryota</taxon>
        <taxon>Viridiplantae</taxon>
        <taxon>Streptophyta</taxon>
        <taxon>Embryophyta</taxon>
        <taxon>Tracheophyta</taxon>
        <taxon>Spermatophyta</taxon>
        <taxon>Magnoliopsida</taxon>
        <taxon>Ranunculales</taxon>
        <taxon>Menispermaceae</taxon>
        <taxon>Menispermoideae</taxon>
        <taxon>Cissampelideae</taxon>
        <taxon>Stephania</taxon>
    </lineage>
</organism>
<proteinExistence type="predicted"/>
<keyword evidence="3" id="KW-1185">Reference proteome</keyword>
<feature type="region of interest" description="Disordered" evidence="1">
    <location>
        <begin position="149"/>
        <end position="169"/>
    </location>
</feature>
<evidence type="ECO:0000313" key="3">
    <source>
        <dbReference type="Proteomes" id="UP001419268"/>
    </source>
</evidence>
<dbReference type="EMBL" id="JBBNAG010000001">
    <property type="protein sequence ID" value="KAK9166582.1"/>
    <property type="molecule type" value="Genomic_DNA"/>
</dbReference>
<protein>
    <submittedName>
        <fullName evidence="2">Uncharacterized protein</fullName>
    </submittedName>
</protein>
<feature type="region of interest" description="Disordered" evidence="1">
    <location>
        <begin position="84"/>
        <end position="119"/>
    </location>
</feature>
<evidence type="ECO:0000256" key="1">
    <source>
        <dbReference type="SAM" id="MobiDB-lite"/>
    </source>
</evidence>
<dbReference type="Proteomes" id="UP001419268">
    <property type="component" value="Unassembled WGS sequence"/>
</dbReference>
<gene>
    <name evidence="2" type="ORF">Scep_001773</name>
</gene>
<feature type="compositionally biased region" description="Low complexity" evidence="1">
    <location>
        <begin position="106"/>
        <end position="119"/>
    </location>
</feature>
<comment type="caution">
    <text evidence="2">The sequence shown here is derived from an EMBL/GenBank/DDBJ whole genome shotgun (WGS) entry which is preliminary data.</text>
</comment>
<evidence type="ECO:0000313" key="2">
    <source>
        <dbReference type="EMBL" id="KAK9166582.1"/>
    </source>
</evidence>
<accession>A0AAP0Q3P2</accession>